<dbReference type="Proteomes" id="UP000654370">
    <property type="component" value="Unassembled WGS sequence"/>
</dbReference>
<dbReference type="SUPFAM" id="SSF81383">
    <property type="entry name" value="F-box domain"/>
    <property type="match status" value="1"/>
</dbReference>
<gene>
    <name evidence="2" type="ORF">INT43_005070</name>
</gene>
<dbReference type="EMBL" id="JAEPQZ010000014">
    <property type="protein sequence ID" value="KAG2173652.1"/>
    <property type="molecule type" value="Genomic_DNA"/>
</dbReference>
<sequence length="257" mass="29232">MYSLEEFPVEILYNTLQYVNTSDLAALIQVNRRWESIVYEVCYKRVQNLMAAGWTVMVDVDIHDTRENASNDAMNDNLMLMTVLDKVEPKTLNLVFNLHEALLYSAKSLQEDTNNSIAVFHDTPSEITISTSFIGLNSAQHRINYSSQLEAIDLYPQQLDQELGSDTVKLTRSNVSTPPARDASVEYKLTRSSRESISGIPEQNAKWLTDSSKSDNDGQPVVLRLEKFICSLKWFLFNVDSAIMSLDYSQVDQISIW</sequence>
<comment type="caution">
    <text evidence="2">The sequence shown here is derived from an EMBL/GenBank/DDBJ whole genome shotgun (WGS) entry which is preliminary data.</text>
</comment>
<proteinExistence type="predicted"/>
<evidence type="ECO:0000313" key="3">
    <source>
        <dbReference type="Proteomes" id="UP000654370"/>
    </source>
</evidence>
<evidence type="ECO:0000313" key="2">
    <source>
        <dbReference type="EMBL" id="KAG2173652.1"/>
    </source>
</evidence>
<keyword evidence="3" id="KW-1185">Reference proteome</keyword>
<dbReference type="Pfam" id="PF00646">
    <property type="entry name" value="F-box"/>
    <property type="match status" value="1"/>
</dbReference>
<protein>
    <recommendedName>
        <fullName evidence="1">F-box domain-containing protein</fullName>
    </recommendedName>
</protein>
<reference evidence="2" key="1">
    <citation type="submission" date="2020-12" db="EMBL/GenBank/DDBJ databases">
        <title>Metabolic potential, ecology and presence of endohyphal bacteria is reflected in genomic diversity of Mucoromycotina.</title>
        <authorList>
            <person name="Muszewska A."/>
            <person name="Okrasinska A."/>
            <person name="Steczkiewicz K."/>
            <person name="Drgas O."/>
            <person name="Orlowska M."/>
            <person name="Perlinska-Lenart U."/>
            <person name="Aleksandrzak-Piekarczyk T."/>
            <person name="Szatraj K."/>
            <person name="Zielenkiewicz U."/>
            <person name="Pilsyk S."/>
            <person name="Malc E."/>
            <person name="Mieczkowski P."/>
            <person name="Kruszewska J.S."/>
            <person name="Biernat P."/>
            <person name="Pawlowska J."/>
        </authorList>
    </citation>
    <scope>NUCLEOTIDE SEQUENCE</scope>
    <source>
        <strain evidence="2">WA0000067209</strain>
    </source>
</reference>
<dbReference type="PROSITE" id="PS50181">
    <property type="entry name" value="FBOX"/>
    <property type="match status" value="1"/>
</dbReference>
<evidence type="ECO:0000259" key="1">
    <source>
        <dbReference type="PROSITE" id="PS50181"/>
    </source>
</evidence>
<accession>A0A8H7PGQ5</accession>
<dbReference type="InterPro" id="IPR036047">
    <property type="entry name" value="F-box-like_dom_sf"/>
</dbReference>
<dbReference type="CDD" id="cd09917">
    <property type="entry name" value="F-box_SF"/>
    <property type="match status" value="1"/>
</dbReference>
<dbReference type="AlphaFoldDB" id="A0A8H7PGQ5"/>
<organism evidence="2 3">
    <name type="scientific">Mortierella isabellina</name>
    <name type="common">Filamentous fungus</name>
    <name type="synonym">Umbelopsis isabellina</name>
    <dbReference type="NCBI Taxonomy" id="91625"/>
    <lineage>
        <taxon>Eukaryota</taxon>
        <taxon>Fungi</taxon>
        <taxon>Fungi incertae sedis</taxon>
        <taxon>Mucoromycota</taxon>
        <taxon>Mucoromycotina</taxon>
        <taxon>Umbelopsidomycetes</taxon>
        <taxon>Umbelopsidales</taxon>
        <taxon>Umbelopsidaceae</taxon>
        <taxon>Umbelopsis</taxon>
    </lineage>
</organism>
<dbReference type="InterPro" id="IPR001810">
    <property type="entry name" value="F-box_dom"/>
</dbReference>
<feature type="domain" description="F-box" evidence="1">
    <location>
        <begin position="1"/>
        <end position="46"/>
    </location>
</feature>
<dbReference type="OrthoDB" id="2347119at2759"/>
<name>A0A8H7PGQ5_MORIS</name>